<proteinExistence type="predicted"/>
<dbReference type="EMBL" id="JBHSGP010000014">
    <property type="protein sequence ID" value="MFC4722773.1"/>
    <property type="molecule type" value="Genomic_DNA"/>
</dbReference>
<dbReference type="RefSeq" id="WP_387963567.1">
    <property type="nucleotide sequence ID" value="NZ_JBHSGP010000014.1"/>
</dbReference>
<evidence type="ECO:0000313" key="2">
    <source>
        <dbReference type="Proteomes" id="UP001595953"/>
    </source>
</evidence>
<organism evidence="1 2">
    <name type="scientific">Geojedonia litorea</name>
    <dbReference type="NCBI Taxonomy" id="1268269"/>
    <lineage>
        <taxon>Bacteria</taxon>
        <taxon>Pseudomonadati</taxon>
        <taxon>Bacteroidota</taxon>
        <taxon>Flavobacteriia</taxon>
        <taxon>Flavobacteriales</taxon>
        <taxon>Flavobacteriaceae</taxon>
        <taxon>Geojedonia</taxon>
    </lineage>
</organism>
<name>A0ABV9N7A9_9FLAO</name>
<reference evidence="2" key="1">
    <citation type="journal article" date="2019" name="Int. J. Syst. Evol. Microbiol.">
        <title>The Global Catalogue of Microorganisms (GCM) 10K type strain sequencing project: providing services to taxonomists for standard genome sequencing and annotation.</title>
        <authorList>
            <consortium name="The Broad Institute Genomics Platform"/>
            <consortium name="The Broad Institute Genome Sequencing Center for Infectious Disease"/>
            <person name="Wu L."/>
            <person name="Ma J."/>
        </authorList>
    </citation>
    <scope>NUCLEOTIDE SEQUENCE [LARGE SCALE GENOMIC DNA]</scope>
    <source>
        <strain evidence="2">CCUG 63682</strain>
    </source>
</reference>
<protein>
    <submittedName>
        <fullName evidence="1">3-oxoacyl-ACP synthase</fullName>
    </submittedName>
</protein>
<dbReference type="Proteomes" id="UP001595953">
    <property type="component" value="Unassembled WGS sequence"/>
</dbReference>
<gene>
    <name evidence="1" type="ORF">ACFO5O_10600</name>
</gene>
<dbReference type="SUPFAM" id="SSF54534">
    <property type="entry name" value="FKBP-like"/>
    <property type="match status" value="1"/>
</dbReference>
<keyword evidence="2" id="KW-1185">Reference proteome</keyword>
<comment type="caution">
    <text evidence="1">The sequence shown here is derived from an EMBL/GenBank/DDBJ whole genome shotgun (WGS) entry which is preliminary data.</text>
</comment>
<sequence length="151" mass="16931">MVNNIKTSLLKLCFQKVEERQINLQKVFDELQEALQNETKSSAGDKHETTRAMLQLEREKLGQQLAEVDNLASTLSKIDVNRVTTQVAFGSVVFTSSTNYFIAVSLGQLNTHKQDFFAISSTTPIGQQLLGKGVGDHIEFRDQVFKITKII</sequence>
<evidence type="ECO:0000313" key="1">
    <source>
        <dbReference type="EMBL" id="MFC4722773.1"/>
    </source>
</evidence>
<accession>A0ABV9N7A9</accession>